<dbReference type="InterPro" id="IPR032686">
    <property type="entry name" value="PFO_beta_C"/>
</dbReference>
<dbReference type="Proteomes" id="UP000294614">
    <property type="component" value="Unassembled WGS sequence"/>
</dbReference>
<name>A0A4R1K6G1_9BACT</name>
<dbReference type="InterPro" id="IPR051457">
    <property type="entry name" value="2-oxoacid:Fd_oxidoreductase"/>
</dbReference>
<dbReference type="Pfam" id="PF02775">
    <property type="entry name" value="TPP_enzyme_C"/>
    <property type="match status" value="1"/>
</dbReference>
<dbReference type="RefSeq" id="WP_132873961.1">
    <property type="nucleotide sequence ID" value="NZ_JAJUHT010000005.1"/>
</dbReference>
<keyword evidence="8" id="KW-0411">Iron-sulfur</keyword>
<keyword evidence="6" id="KW-0560">Oxidoreductase</keyword>
<dbReference type="Pfam" id="PF12367">
    <property type="entry name" value="PFO_beta_C"/>
    <property type="match status" value="1"/>
</dbReference>
<dbReference type="PANTHER" id="PTHR48084:SF4">
    <property type="entry name" value="2-OXOGLUTARATE OXIDOREDUCTASE SUBUNIT KORB"/>
    <property type="match status" value="1"/>
</dbReference>
<reference evidence="12 13" key="1">
    <citation type="submission" date="2019-03" db="EMBL/GenBank/DDBJ databases">
        <title>Genomic Encyclopedia of Type Strains, Phase IV (KMG-IV): sequencing the most valuable type-strain genomes for metagenomic binning, comparative biology and taxonomic classification.</title>
        <authorList>
            <person name="Goeker M."/>
        </authorList>
    </citation>
    <scope>NUCLEOTIDE SEQUENCE [LARGE SCALE GENOMIC DNA]</scope>
    <source>
        <strain evidence="12 13">DSM 24984</strain>
    </source>
</reference>
<evidence type="ECO:0000313" key="13">
    <source>
        <dbReference type="Proteomes" id="UP000294614"/>
    </source>
</evidence>
<dbReference type="GO" id="GO:0030976">
    <property type="term" value="F:thiamine pyrophosphate binding"/>
    <property type="evidence" value="ECO:0007669"/>
    <property type="project" value="InterPro"/>
</dbReference>
<evidence type="ECO:0000256" key="1">
    <source>
        <dbReference type="ARBA" id="ARBA00001946"/>
    </source>
</evidence>
<evidence type="ECO:0000256" key="7">
    <source>
        <dbReference type="ARBA" id="ARBA00023004"/>
    </source>
</evidence>
<protein>
    <submittedName>
        <fullName evidence="12">2-oxoglutarate ferredoxin oxidoreductase subunit beta</fullName>
    </submittedName>
</protein>
<dbReference type="OrthoDB" id="9775140at2"/>
<sequence length="273" mass="29790">MKPVEYNTGKVPNWCPGCGNFAIWNSIKKALSTLEIEPHKLALVSGIGCSGKMVNYVRSYALQTLHGRTMPVATGIKLANPEMTVLVNGGDGDGYGMGLGHLIHAIRRNINVTYIVHHNKVYGLTTGQAAPTSPEGTVTKSTPFGVVDATLNPLILAMAAGATFVARGYSGESEHLTDLIMQGINHKGFALIDVFQPCVTFGGEYKYEYYDARVTRMDKIPSHDEAIALATDQEKLSIGIYSQYERAPYEDRHPEISKHTELKDISSLVQSFV</sequence>
<dbReference type="CDD" id="cd03375">
    <property type="entry name" value="TPP_OGFOR"/>
    <property type="match status" value="1"/>
</dbReference>
<keyword evidence="9" id="KW-0786">Thiamine pyrophosphate</keyword>
<dbReference type="GO" id="GO:0016625">
    <property type="term" value="F:oxidoreductase activity, acting on the aldehyde or oxo group of donors, iron-sulfur protein as acceptor"/>
    <property type="evidence" value="ECO:0007669"/>
    <property type="project" value="UniProtKB-ARBA"/>
</dbReference>
<feature type="domain" description="Thiamine pyrophosphate enzyme TPP-binding" evidence="10">
    <location>
        <begin position="47"/>
        <end position="194"/>
    </location>
</feature>
<evidence type="ECO:0000259" key="10">
    <source>
        <dbReference type="Pfam" id="PF02775"/>
    </source>
</evidence>
<comment type="cofactor">
    <cofactor evidence="1">
        <name>Mg(2+)</name>
        <dbReference type="ChEBI" id="CHEBI:18420"/>
    </cofactor>
</comment>
<comment type="cofactor">
    <cofactor evidence="3">
        <name>[4Fe-4S] cluster</name>
        <dbReference type="ChEBI" id="CHEBI:49883"/>
    </cofactor>
</comment>
<evidence type="ECO:0000256" key="8">
    <source>
        <dbReference type="ARBA" id="ARBA00023014"/>
    </source>
</evidence>
<feature type="domain" description="Pyruvate ferredoxin oxidoreductase beta subunit C-terminal" evidence="11">
    <location>
        <begin position="198"/>
        <end position="257"/>
    </location>
</feature>
<keyword evidence="13" id="KW-1185">Reference proteome</keyword>
<evidence type="ECO:0000256" key="9">
    <source>
        <dbReference type="ARBA" id="ARBA00023052"/>
    </source>
</evidence>
<evidence type="ECO:0000256" key="6">
    <source>
        <dbReference type="ARBA" id="ARBA00023002"/>
    </source>
</evidence>
<evidence type="ECO:0000256" key="5">
    <source>
        <dbReference type="ARBA" id="ARBA00022842"/>
    </source>
</evidence>
<dbReference type="InterPro" id="IPR011766">
    <property type="entry name" value="TPP_enzyme_TPP-bd"/>
</dbReference>
<keyword evidence="7" id="KW-0408">Iron</keyword>
<dbReference type="GO" id="GO:0045333">
    <property type="term" value="P:cellular respiration"/>
    <property type="evidence" value="ECO:0007669"/>
    <property type="project" value="UniProtKB-ARBA"/>
</dbReference>
<dbReference type="PANTHER" id="PTHR48084">
    <property type="entry name" value="2-OXOGLUTARATE OXIDOREDUCTASE SUBUNIT KORB-RELATED"/>
    <property type="match status" value="1"/>
</dbReference>
<dbReference type="Gene3D" id="3.40.50.970">
    <property type="match status" value="1"/>
</dbReference>
<comment type="caution">
    <text evidence="12">The sequence shown here is derived from an EMBL/GenBank/DDBJ whole genome shotgun (WGS) entry which is preliminary data.</text>
</comment>
<evidence type="ECO:0000256" key="2">
    <source>
        <dbReference type="ARBA" id="ARBA00001964"/>
    </source>
</evidence>
<gene>
    <name evidence="12" type="ORF">C8D98_1969</name>
</gene>
<dbReference type="InterPro" id="IPR029061">
    <property type="entry name" value="THDP-binding"/>
</dbReference>
<comment type="cofactor">
    <cofactor evidence="2">
        <name>thiamine diphosphate</name>
        <dbReference type="ChEBI" id="CHEBI:58937"/>
    </cofactor>
</comment>
<accession>A0A4R1K6G1</accession>
<proteinExistence type="predicted"/>
<keyword evidence="4" id="KW-0479">Metal-binding</keyword>
<dbReference type="InterPro" id="IPR011896">
    <property type="entry name" value="OFOB"/>
</dbReference>
<dbReference type="GO" id="GO:0051536">
    <property type="term" value="F:iron-sulfur cluster binding"/>
    <property type="evidence" value="ECO:0007669"/>
    <property type="project" value="UniProtKB-KW"/>
</dbReference>
<dbReference type="AlphaFoldDB" id="A0A4R1K6G1"/>
<dbReference type="SUPFAM" id="SSF52518">
    <property type="entry name" value="Thiamin diphosphate-binding fold (THDP-binding)"/>
    <property type="match status" value="1"/>
</dbReference>
<evidence type="ECO:0000256" key="3">
    <source>
        <dbReference type="ARBA" id="ARBA00001966"/>
    </source>
</evidence>
<evidence type="ECO:0000256" key="4">
    <source>
        <dbReference type="ARBA" id="ARBA00022723"/>
    </source>
</evidence>
<evidence type="ECO:0000313" key="12">
    <source>
        <dbReference type="EMBL" id="TCK59802.1"/>
    </source>
</evidence>
<evidence type="ECO:0000259" key="11">
    <source>
        <dbReference type="Pfam" id="PF12367"/>
    </source>
</evidence>
<dbReference type="EMBL" id="SMGG01000005">
    <property type="protein sequence ID" value="TCK59802.1"/>
    <property type="molecule type" value="Genomic_DNA"/>
</dbReference>
<keyword evidence="5" id="KW-0460">Magnesium</keyword>
<dbReference type="GO" id="GO:0046872">
    <property type="term" value="F:metal ion binding"/>
    <property type="evidence" value="ECO:0007669"/>
    <property type="project" value="UniProtKB-KW"/>
</dbReference>
<organism evidence="12 13">
    <name type="scientific">Seleniivibrio woodruffii</name>
    <dbReference type="NCBI Taxonomy" id="1078050"/>
    <lineage>
        <taxon>Bacteria</taxon>
        <taxon>Pseudomonadati</taxon>
        <taxon>Deferribacterota</taxon>
        <taxon>Deferribacteres</taxon>
        <taxon>Deferribacterales</taxon>
        <taxon>Geovibrionaceae</taxon>
        <taxon>Seleniivibrio</taxon>
    </lineage>
</organism>
<dbReference type="GO" id="GO:0044281">
    <property type="term" value="P:small molecule metabolic process"/>
    <property type="evidence" value="ECO:0007669"/>
    <property type="project" value="UniProtKB-ARBA"/>
</dbReference>
<dbReference type="NCBIfam" id="TIGR02177">
    <property type="entry name" value="PorB_KorB"/>
    <property type="match status" value="1"/>
</dbReference>